<proteinExistence type="predicted"/>
<reference evidence="1 2" key="1">
    <citation type="submission" date="2018-01" db="EMBL/GenBank/DDBJ databases">
        <title>Complete genome sequence of Salinigranum rubrum GX10T, an extremely halophilic archaeon isolated from a marine solar saltern.</title>
        <authorList>
            <person name="Han S."/>
        </authorList>
    </citation>
    <scope>NUCLEOTIDE SEQUENCE [LARGE SCALE GENOMIC DNA]</scope>
    <source>
        <strain evidence="1 2">GX10</strain>
    </source>
</reference>
<dbReference type="AlphaFoldDB" id="A0A2I8VPR9"/>
<dbReference type="PANTHER" id="PTHR42200:SF2">
    <property type="entry name" value="ARCHAEAL FLAGELLA-RELATED PROTEIN F"/>
    <property type="match status" value="1"/>
</dbReference>
<dbReference type="GeneID" id="35591970"/>
<dbReference type="OrthoDB" id="62189at2157"/>
<dbReference type="PANTHER" id="PTHR42200">
    <property type="entry name" value="ARCHAEAL FLAGELLA-RELATED PROTEIN F-RELATED"/>
    <property type="match status" value="1"/>
</dbReference>
<dbReference type="GO" id="GO:0005198">
    <property type="term" value="F:structural molecule activity"/>
    <property type="evidence" value="ECO:0007669"/>
    <property type="project" value="InterPro"/>
</dbReference>
<dbReference type="KEGG" id="srub:C2R22_07730"/>
<accession>A0A2I8VPR9</accession>
<dbReference type="EMBL" id="CP026309">
    <property type="protein sequence ID" value="AUV83921.1"/>
    <property type="molecule type" value="Genomic_DNA"/>
</dbReference>
<evidence type="ECO:0000313" key="2">
    <source>
        <dbReference type="Proteomes" id="UP000236584"/>
    </source>
</evidence>
<gene>
    <name evidence="1" type="ORF">C2R22_07730</name>
</gene>
<organism evidence="1 2">
    <name type="scientific">Salinigranum rubrum</name>
    <dbReference type="NCBI Taxonomy" id="755307"/>
    <lineage>
        <taxon>Archaea</taxon>
        <taxon>Methanobacteriati</taxon>
        <taxon>Methanobacteriota</taxon>
        <taxon>Stenosarchaea group</taxon>
        <taxon>Halobacteria</taxon>
        <taxon>Halobacteriales</taxon>
        <taxon>Haloferacaceae</taxon>
        <taxon>Salinigranum</taxon>
    </lineage>
</organism>
<dbReference type="Pfam" id="PF01917">
    <property type="entry name" value="Flagellin_arch-type"/>
    <property type="match status" value="1"/>
</dbReference>
<dbReference type="InterPro" id="IPR002774">
    <property type="entry name" value="Flagellin_arc-type"/>
</dbReference>
<evidence type="ECO:0000313" key="1">
    <source>
        <dbReference type="EMBL" id="AUV83921.1"/>
    </source>
</evidence>
<sequence>MGFGVSGATAIIFLGLFIAAGTLVTTTSTTFEEVDEAHDERQERLLDRRNTEIAVETARYNTTSGTLNLSVSNEGSTTLSVNGTTLLVDNQYVSTATARVDGLAATDLWEPGETMTLNLTMTEPSRVKIVTERGVADASDVTVT</sequence>
<dbReference type="RefSeq" id="WP_103427610.1">
    <property type="nucleotide sequence ID" value="NZ_CP026309.1"/>
</dbReference>
<dbReference type="Proteomes" id="UP000236584">
    <property type="component" value="Chromosome"/>
</dbReference>
<protein>
    <submittedName>
        <fullName evidence="1">Fla cluster protein FlaF</fullName>
    </submittedName>
</protein>
<keyword evidence="2" id="KW-1185">Reference proteome</keyword>
<name>A0A2I8VPR9_9EURY</name>
<dbReference type="GO" id="GO:0097588">
    <property type="term" value="P:archaeal or bacterial-type flagellum-dependent cell motility"/>
    <property type="evidence" value="ECO:0007669"/>
    <property type="project" value="InterPro"/>
</dbReference>